<comment type="caution">
    <text evidence="3">The sequence shown here is derived from an EMBL/GenBank/DDBJ whole genome shotgun (WGS) entry which is preliminary data.</text>
</comment>
<feature type="signal peptide" evidence="2">
    <location>
        <begin position="1"/>
        <end position="20"/>
    </location>
</feature>
<dbReference type="Proteomes" id="UP000192277">
    <property type="component" value="Unassembled WGS sequence"/>
</dbReference>
<organism evidence="3 4">
    <name type="scientific">Niastella koreensis</name>
    <dbReference type="NCBI Taxonomy" id="354356"/>
    <lineage>
        <taxon>Bacteria</taxon>
        <taxon>Pseudomonadati</taxon>
        <taxon>Bacteroidota</taxon>
        <taxon>Chitinophagia</taxon>
        <taxon>Chitinophagales</taxon>
        <taxon>Chitinophagaceae</taxon>
        <taxon>Niastella</taxon>
    </lineage>
</organism>
<feature type="chain" id="PRO_5046050860" evidence="2">
    <location>
        <begin position="21"/>
        <end position="172"/>
    </location>
</feature>
<keyword evidence="4" id="KW-1185">Reference proteome</keyword>
<evidence type="ECO:0000256" key="1">
    <source>
        <dbReference type="SAM" id="MobiDB-lite"/>
    </source>
</evidence>
<keyword evidence="2" id="KW-0732">Signal</keyword>
<evidence type="ECO:0000313" key="4">
    <source>
        <dbReference type="Proteomes" id="UP000192277"/>
    </source>
</evidence>
<evidence type="ECO:0000256" key="2">
    <source>
        <dbReference type="SAM" id="SignalP"/>
    </source>
</evidence>
<evidence type="ECO:0000313" key="3">
    <source>
        <dbReference type="EMBL" id="OQP39022.1"/>
    </source>
</evidence>
<accession>A0ABX3NLF5</accession>
<name>A0ABX3NLF5_9BACT</name>
<proteinExistence type="predicted"/>
<sequence length="172" mass="20235">MRKLLLVYGLLLSFASSTSAQVYIHGGGGYYAHPHVSVGIGLGIGPYYRPFYPYYGYGYSPYFAYPPYGYGGYYGYPNGYGYQRSYSRPTKLDLQIQDIKDDYNERIYQVKHDKNVKRKQRKQLVHDLEIQRDKTIIQAQRDYYLKQEQPQQQQQQQQPRRHNFSSSNNSNL</sequence>
<feature type="compositionally biased region" description="Low complexity" evidence="1">
    <location>
        <begin position="147"/>
        <end position="172"/>
    </location>
</feature>
<dbReference type="EMBL" id="LWBO01000084">
    <property type="protein sequence ID" value="OQP39022.1"/>
    <property type="molecule type" value="Genomic_DNA"/>
</dbReference>
<reference evidence="3 4" key="1">
    <citation type="submission" date="2016-04" db="EMBL/GenBank/DDBJ databases">
        <authorList>
            <person name="Chen L."/>
            <person name="Zhuang W."/>
            <person name="Wang G."/>
        </authorList>
    </citation>
    <scope>NUCLEOTIDE SEQUENCE [LARGE SCALE GENOMIC DNA]</scope>
    <source>
        <strain evidence="4">GR20</strain>
    </source>
</reference>
<feature type="region of interest" description="Disordered" evidence="1">
    <location>
        <begin position="146"/>
        <end position="172"/>
    </location>
</feature>
<protein>
    <submittedName>
        <fullName evidence="3">Uncharacterized protein</fullName>
    </submittedName>
</protein>
<gene>
    <name evidence="3" type="ORF">A4D02_16925</name>
</gene>
<dbReference type="RefSeq" id="WP_014217222.1">
    <property type="nucleotide sequence ID" value="NZ_LWBO01000084.1"/>
</dbReference>